<sequence>MSPPSSLGNLAAVAIGWLLLAPHTLAATLFSSTAPSLSPIDQATGQPCLNFGTLNNTKCECPIGFGGSDCGQPLCDSLASGQDRRAREPNESSCDCTDGWTGINCNVCMRDDACSALRPPRSPEYPTVPGEMENATCYSSVRPIATTNYLQCEVTNDAIVKQLEGKKPEITYTCDAPSGNCQFQFWADEKESFFCQLSDCSTSQEYEDKVNRTTIQCGKMKCDCYPGRLLCDPHGFDLTEWFNSDDEEEGGPRGPGLLQCEESATRPGELPERSCIFSEMWMNKLISDVFGDPNIKLFCPLAGECLYPSEVPGAGSGRYRGFTPLAIVLMSLAAAALLIGILGAIYWARTQSNADLRGIYESIEAAEEDDGIDGEETNGRRAHMMDNHVASDIMFRDITYTIDAPKEPAHGWFQIPRRKAQANGNAPLSVLHDVQGVVRAGEVMAVMGGSGAGKTTFLDILAKRNKRGAVTGDILVNGKFMSDAEYRSIVGYVDQEDTLMPTLTVYETVLYSALLRLPRHMSEKEKEDRVKETLVELDILHIANRRIGTTGERGISGGEKRRVSIACELVTGPSILFLDEPTSGLDAFNAYNVVESLVNLARTYHRTIILTIHQPRSNIFALFDKLVLLAKGRVVYSGPAQQECRDCFEQQGFRCPLGFNMADYLIDLTMHVADKDEANTPSSAGSPRDGSFIVVPTKDSERPRLSRRLSIRAAQEAELYTPHKDSDASASGINGNSEEVNGTKNKPGDPTTPIEELKPLLPLPDEGGNGSDYRIPGLRASRRASAAPDFVNEHLRVLVDGYRDSRVGQAMSAQLDDAVTRACSITGVNGRPSAASLSSQMSRLLAQSTTFTPPHHTGATVWTQFKILSQRTIKNLYRNPYLLLTHYFISILVAVALGFLYWHLDLTISGFQNRMGVLFFICAVFGFGCLSSMMVFGGERVVFVRERAGGYYSPAVYFLSKVLFDLIPLRTIPPLLLGLISYHMMGLRSDDFTFFVKFLLVLVLFNLAAASACLMISIAIPETAVATLIATLLMLFEMLFGGMLLNKNWLGTFGKIACNLSFFNAGWEALMVNEVNGLILIDRKFLQDINVPGAAILGTFGLNALGYWKDVGRLVAMIVVLLALGMAWLVIMVKERR</sequence>
<keyword evidence="4 14" id="KW-0812">Transmembrane</keyword>
<feature type="transmembrane region" description="Helical" evidence="14">
    <location>
        <begin position="994"/>
        <end position="1018"/>
    </location>
</feature>
<evidence type="ECO:0000259" key="17">
    <source>
        <dbReference type="PROSITE" id="PS50893"/>
    </source>
</evidence>
<evidence type="ECO:0000259" key="16">
    <source>
        <dbReference type="PROSITE" id="PS50026"/>
    </source>
</evidence>
<dbReference type="STRING" id="109895.A0A507DY71"/>
<evidence type="ECO:0000256" key="7">
    <source>
        <dbReference type="ARBA" id="ARBA00022824"/>
    </source>
</evidence>
<dbReference type="AlphaFoldDB" id="A0A507DY71"/>
<keyword evidence="6" id="KW-0547">Nucleotide-binding</keyword>
<accession>A0A507DY71</accession>
<feature type="transmembrane region" description="Helical" evidence="14">
    <location>
        <begin position="1089"/>
        <end position="1108"/>
    </location>
</feature>
<keyword evidence="7" id="KW-0256">Endoplasmic reticulum</keyword>
<dbReference type="PROSITE" id="PS00022">
    <property type="entry name" value="EGF_1"/>
    <property type="match status" value="1"/>
</dbReference>
<comment type="subcellular location">
    <subcellularLocation>
        <location evidence="1">Endoplasmic reticulum membrane</location>
        <topology evidence="1">Multi-pass membrane protein</topology>
    </subcellularLocation>
</comment>
<dbReference type="PROSITE" id="PS50026">
    <property type="entry name" value="EGF_3"/>
    <property type="match status" value="1"/>
</dbReference>
<dbReference type="Pfam" id="PF01061">
    <property type="entry name" value="ABC2_membrane"/>
    <property type="match status" value="1"/>
</dbReference>
<evidence type="ECO:0000256" key="10">
    <source>
        <dbReference type="ARBA" id="ARBA00023136"/>
    </source>
</evidence>
<feature type="transmembrane region" description="Helical" evidence="14">
    <location>
        <begin position="1114"/>
        <end position="1133"/>
    </location>
</feature>
<evidence type="ECO:0000256" key="13">
    <source>
        <dbReference type="SAM" id="MobiDB-lite"/>
    </source>
</evidence>
<dbReference type="InterPro" id="IPR017871">
    <property type="entry name" value="ABC_transporter-like_CS"/>
</dbReference>
<dbReference type="SUPFAM" id="SSF52540">
    <property type="entry name" value="P-loop containing nucleoside triphosphate hydrolases"/>
    <property type="match status" value="1"/>
</dbReference>
<dbReference type="Gene3D" id="3.40.50.300">
    <property type="entry name" value="P-loop containing nucleotide triphosphate hydrolases"/>
    <property type="match status" value="1"/>
</dbReference>
<feature type="chain" id="PRO_5021459771" description="ABC transporter domain-containing protein" evidence="15">
    <location>
        <begin position="27"/>
        <end position="1137"/>
    </location>
</feature>
<evidence type="ECO:0000256" key="12">
    <source>
        <dbReference type="PROSITE-ProRule" id="PRU00076"/>
    </source>
</evidence>
<evidence type="ECO:0008006" key="20">
    <source>
        <dbReference type="Google" id="ProtNLM"/>
    </source>
</evidence>
<keyword evidence="12" id="KW-0245">EGF-like domain</keyword>
<evidence type="ECO:0000256" key="2">
    <source>
        <dbReference type="ARBA" id="ARBA00005814"/>
    </source>
</evidence>
<dbReference type="PROSITE" id="PS00211">
    <property type="entry name" value="ABC_TRANSPORTER_1"/>
    <property type="match status" value="1"/>
</dbReference>
<evidence type="ECO:0000256" key="15">
    <source>
        <dbReference type="SAM" id="SignalP"/>
    </source>
</evidence>
<feature type="domain" description="ABC transporter" evidence="17">
    <location>
        <begin position="393"/>
        <end position="656"/>
    </location>
</feature>
<organism evidence="18 19">
    <name type="scientific">Powellomyces hirtus</name>
    <dbReference type="NCBI Taxonomy" id="109895"/>
    <lineage>
        <taxon>Eukaryota</taxon>
        <taxon>Fungi</taxon>
        <taxon>Fungi incertae sedis</taxon>
        <taxon>Chytridiomycota</taxon>
        <taxon>Chytridiomycota incertae sedis</taxon>
        <taxon>Chytridiomycetes</taxon>
        <taxon>Spizellomycetales</taxon>
        <taxon>Powellomycetaceae</taxon>
        <taxon>Powellomyces</taxon>
    </lineage>
</organism>
<dbReference type="GO" id="GO:0140359">
    <property type="term" value="F:ABC-type transporter activity"/>
    <property type="evidence" value="ECO:0007669"/>
    <property type="project" value="InterPro"/>
</dbReference>
<dbReference type="InterPro" id="IPR003593">
    <property type="entry name" value="AAA+_ATPase"/>
</dbReference>
<dbReference type="PANTHER" id="PTHR48041">
    <property type="entry name" value="ABC TRANSPORTER G FAMILY MEMBER 28"/>
    <property type="match status" value="1"/>
</dbReference>
<evidence type="ECO:0000256" key="4">
    <source>
        <dbReference type="ARBA" id="ARBA00022692"/>
    </source>
</evidence>
<comment type="caution">
    <text evidence="18">The sequence shown here is derived from an EMBL/GenBank/DDBJ whole genome shotgun (WGS) entry which is preliminary data.</text>
</comment>
<dbReference type="Pfam" id="PF00005">
    <property type="entry name" value="ABC_tran"/>
    <property type="match status" value="1"/>
</dbReference>
<comment type="similarity">
    <text evidence="2">Belongs to the ABC transporter superfamily. ABCG family. Eye pigment precursor importer (TC 3.A.1.204) subfamily.</text>
</comment>
<feature type="transmembrane region" description="Helical" evidence="14">
    <location>
        <begin position="916"/>
        <end position="937"/>
    </location>
</feature>
<dbReference type="InterPro" id="IPR050352">
    <property type="entry name" value="ABCG_transporters"/>
</dbReference>
<evidence type="ECO:0000313" key="18">
    <source>
        <dbReference type="EMBL" id="TPX56322.1"/>
    </source>
</evidence>
<dbReference type="FunFam" id="3.40.50.300:FF:000702">
    <property type="entry name" value="ABC transporter (Adp1)"/>
    <property type="match status" value="1"/>
</dbReference>
<keyword evidence="9 14" id="KW-1133">Transmembrane helix</keyword>
<feature type="transmembrane region" description="Helical" evidence="14">
    <location>
        <begin position="881"/>
        <end position="904"/>
    </location>
</feature>
<comment type="caution">
    <text evidence="12">Lacks conserved residue(s) required for the propagation of feature annotation.</text>
</comment>
<protein>
    <recommendedName>
        <fullName evidence="20">ABC transporter domain-containing protein</fullName>
    </recommendedName>
</protein>
<dbReference type="InterPro" id="IPR013525">
    <property type="entry name" value="ABC2_TM"/>
</dbReference>
<evidence type="ECO:0000256" key="3">
    <source>
        <dbReference type="ARBA" id="ARBA00022448"/>
    </source>
</evidence>
<feature type="compositionally biased region" description="Polar residues" evidence="13">
    <location>
        <begin position="728"/>
        <end position="744"/>
    </location>
</feature>
<feature type="disulfide bond" evidence="12">
    <location>
        <begin position="96"/>
        <end position="105"/>
    </location>
</feature>
<gene>
    <name evidence="18" type="ORF">PhCBS80983_g04605</name>
</gene>
<dbReference type="EMBL" id="QEAQ01000078">
    <property type="protein sequence ID" value="TPX56322.1"/>
    <property type="molecule type" value="Genomic_DNA"/>
</dbReference>
<evidence type="ECO:0000256" key="14">
    <source>
        <dbReference type="SAM" id="Phobius"/>
    </source>
</evidence>
<dbReference type="Gene3D" id="2.10.25.10">
    <property type="entry name" value="Laminin"/>
    <property type="match status" value="1"/>
</dbReference>
<dbReference type="GO" id="GO:0005789">
    <property type="term" value="C:endoplasmic reticulum membrane"/>
    <property type="evidence" value="ECO:0007669"/>
    <property type="project" value="UniProtKB-SubCell"/>
</dbReference>
<dbReference type="InterPro" id="IPR027417">
    <property type="entry name" value="P-loop_NTPase"/>
</dbReference>
<proteinExistence type="inferred from homology"/>
<keyword evidence="19" id="KW-1185">Reference proteome</keyword>
<evidence type="ECO:0000256" key="5">
    <source>
        <dbReference type="ARBA" id="ARBA00022729"/>
    </source>
</evidence>
<dbReference type="InterPro" id="IPR000742">
    <property type="entry name" value="EGF"/>
</dbReference>
<dbReference type="GO" id="GO:0005524">
    <property type="term" value="F:ATP binding"/>
    <property type="evidence" value="ECO:0007669"/>
    <property type="project" value="UniProtKB-KW"/>
</dbReference>
<dbReference type="Proteomes" id="UP000318582">
    <property type="component" value="Unassembled WGS sequence"/>
</dbReference>
<evidence type="ECO:0000256" key="8">
    <source>
        <dbReference type="ARBA" id="ARBA00022840"/>
    </source>
</evidence>
<evidence type="ECO:0000256" key="11">
    <source>
        <dbReference type="ARBA" id="ARBA00023180"/>
    </source>
</evidence>
<dbReference type="GO" id="GO:0016887">
    <property type="term" value="F:ATP hydrolysis activity"/>
    <property type="evidence" value="ECO:0007669"/>
    <property type="project" value="InterPro"/>
</dbReference>
<dbReference type="PANTHER" id="PTHR48041:SF2">
    <property type="entry name" value="ATP-DEPENDENT PERMEASE-RELATED"/>
    <property type="match status" value="1"/>
</dbReference>
<evidence type="ECO:0000256" key="6">
    <source>
        <dbReference type="ARBA" id="ARBA00022741"/>
    </source>
</evidence>
<keyword evidence="12" id="KW-1015">Disulfide bond</keyword>
<feature type="domain" description="EGF-like" evidence="16">
    <location>
        <begin position="66"/>
        <end position="106"/>
    </location>
</feature>
<dbReference type="Pfam" id="PF19055">
    <property type="entry name" value="ABC2_membrane_7"/>
    <property type="match status" value="1"/>
</dbReference>
<feature type="transmembrane region" description="Helical" evidence="14">
    <location>
        <begin position="325"/>
        <end position="348"/>
    </location>
</feature>
<evidence type="ECO:0000313" key="19">
    <source>
        <dbReference type="Proteomes" id="UP000318582"/>
    </source>
</evidence>
<reference evidence="18 19" key="1">
    <citation type="journal article" date="2019" name="Sci. Rep.">
        <title>Comparative genomics of chytrid fungi reveal insights into the obligate biotrophic and pathogenic lifestyle of Synchytrium endobioticum.</title>
        <authorList>
            <person name="van de Vossenberg B.T.L.H."/>
            <person name="Warris S."/>
            <person name="Nguyen H.D.T."/>
            <person name="van Gent-Pelzer M.P.E."/>
            <person name="Joly D.L."/>
            <person name="van de Geest H.C."/>
            <person name="Bonants P.J.M."/>
            <person name="Smith D.S."/>
            <person name="Levesque C.A."/>
            <person name="van der Lee T.A.J."/>
        </authorList>
    </citation>
    <scope>NUCLEOTIDE SEQUENCE [LARGE SCALE GENOMIC DNA]</scope>
    <source>
        <strain evidence="18 19">CBS 809.83</strain>
    </source>
</reference>
<feature type="region of interest" description="Disordered" evidence="13">
    <location>
        <begin position="677"/>
        <end position="774"/>
    </location>
</feature>
<dbReference type="PROSITE" id="PS50893">
    <property type="entry name" value="ABC_TRANSPORTER_2"/>
    <property type="match status" value="1"/>
</dbReference>
<keyword evidence="3" id="KW-0813">Transport</keyword>
<keyword evidence="5 15" id="KW-0732">Signal</keyword>
<keyword evidence="10 14" id="KW-0472">Membrane</keyword>
<dbReference type="InterPro" id="IPR003439">
    <property type="entry name" value="ABC_transporter-like_ATP-bd"/>
</dbReference>
<dbReference type="SMART" id="SM00382">
    <property type="entry name" value="AAA"/>
    <property type="match status" value="1"/>
</dbReference>
<feature type="signal peptide" evidence="15">
    <location>
        <begin position="1"/>
        <end position="26"/>
    </location>
</feature>
<feature type="compositionally biased region" description="Low complexity" evidence="13">
    <location>
        <begin position="751"/>
        <end position="764"/>
    </location>
</feature>
<name>A0A507DY71_9FUNG</name>
<keyword evidence="11" id="KW-0325">Glycoprotein</keyword>
<dbReference type="InterPro" id="IPR043926">
    <property type="entry name" value="ABCG_dom"/>
</dbReference>
<keyword evidence="8" id="KW-0067">ATP-binding</keyword>
<evidence type="ECO:0000256" key="1">
    <source>
        <dbReference type="ARBA" id="ARBA00004477"/>
    </source>
</evidence>
<evidence type="ECO:0000256" key="9">
    <source>
        <dbReference type="ARBA" id="ARBA00022989"/>
    </source>
</evidence>
<feature type="transmembrane region" description="Helical" evidence="14">
    <location>
        <begin position="1024"/>
        <end position="1045"/>
    </location>
</feature>